<evidence type="ECO:0000313" key="1">
    <source>
        <dbReference type="EMBL" id="PJF16664.1"/>
    </source>
</evidence>
<dbReference type="AlphaFoldDB" id="A0A2H9TFV2"/>
<comment type="caution">
    <text evidence="1">The sequence shown here is derived from an EMBL/GenBank/DDBJ whole genome shotgun (WGS) entry which is preliminary data.</text>
</comment>
<sequence>MSWLSTDFGKNLEDFGAVVPETAWQLDEFPESSPKRQRLAKYLSFRRAIECGSGTVLGRIIGLSEATRSKLALYLKDEHDSVACVVPATCGARIGDLVSIEVVDIRPLETAPQVNQTICSLQKVLVGSNLIIRTWELDEIARIVTFPWEIAGPSFEPLDSIRSPFPRLKLTVSRMTKSDRDDTLQLLCQDSVGSNATLKLDGGRVDLDLIRTNTVLILSGGAVSRFGDLYNVFMKRHTLLEIESNGPGVVQVSSELPTDIRSATVQMETVPDGCEDTVEVIGHITHLGVGLAKVISAAIEEGWSRSCAVCKTFNPELPKWKLRFGFPLALTDETGTIRGLYLNDPLATDFLGLPPETYIDLDQSQIDATRTLLMFTRVRLYVHVNPTRITHIERI</sequence>
<organism evidence="1 2">
    <name type="scientific">Paramicrosporidium saccamoebae</name>
    <dbReference type="NCBI Taxonomy" id="1246581"/>
    <lineage>
        <taxon>Eukaryota</taxon>
        <taxon>Fungi</taxon>
        <taxon>Fungi incertae sedis</taxon>
        <taxon>Cryptomycota</taxon>
        <taxon>Cryptomycota incertae sedis</taxon>
        <taxon>Paramicrosporidium</taxon>
    </lineage>
</organism>
<accession>A0A2H9TFV2</accession>
<evidence type="ECO:0000313" key="2">
    <source>
        <dbReference type="Proteomes" id="UP000240830"/>
    </source>
</evidence>
<dbReference type="EMBL" id="MTSL01000211">
    <property type="protein sequence ID" value="PJF16664.1"/>
    <property type="molecule type" value="Genomic_DNA"/>
</dbReference>
<dbReference type="Proteomes" id="UP000240830">
    <property type="component" value="Unassembled WGS sequence"/>
</dbReference>
<keyword evidence="2" id="KW-1185">Reference proteome</keyword>
<reference evidence="1 2" key="1">
    <citation type="submission" date="2016-10" db="EMBL/GenBank/DDBJ databases">
        <title>The genome of Paramicrosporidium saccamoebae is the missing link in understanding Cryptomycota and Microsporidia evolution.</title>
        <authorList>
            <person name="Quandt C.A."/>
            <person name="Beaudet D."/>
            <person name="Corsaro D."/>
            <person name="Michel R."/>
            <person name="Corradi N."/>
            <person name="James T."/>
        </authorList>
    </citation>
    <scope>NUCLEOTIDE SEQUENCE [LARGE SCALE GENOMIC DNA]</scope>
    <source>
        <strain evidence="1 2">KSL3</strain>
    </source>
</reference>
<proteinExistence type="predicted"/>
<name>A0A2H9TFV2_9FUNG</name>
<protein>
    <submittedName>
        <fullName evidence="1">Uncharacterized protein</fullName>
    </submittedName>
</protein>
<gene>
    <name evidence="1" type="ORF">PSACC_03524</name>
</gene>